<dbReference type="PROSITE" id="PS51184">
    <property type="entry name" value="JMJC"/>
    <property type="match status" value="1"/>
</dbReference>
<dbReference type="PROSITE" id="PS50923">
    <property type="entry name" value="SUSHI"/>
    <property type="match status" value="4"/>
</dbReference>
<evidence type="ECO:0000256" key="22">
    <source>
        <dbReference type="SAM" id="SignalP"/>
    </source>
</evidence>
<dbReference type="Pfam" id="PF08007">
    <property type="entry name" value="JmjC_2"/>
    <property type="match status" value="1"/>
</dbReference>
<dbReference type="InterPro" id="IPR035976">
    <property type="entry name" value="Sushi/SCR/CCP_sf"/>
</dbReference>
<dbReference type="STRING" id="81824.A9V7C3"/>
<keyword evidence="8" id="KW-0805">Transcription regulation</keyword>
<feature type="region of interest" description="Disordered" evidence="21">
    <location>
        <begin position="1589"/>
        <end position="1619"/>
    </location>
</feature>
<keyword evidence="6" id="KW-0677">Repeat</keyword>
<dbReference type="GO" id="GO:0036139">
    <property type="term" value="F:peptidyl-histidine dioxygenase activity"/>
    <property type="evidence" value="ECO:0007669"/>
    <property type="project" value="UniProtKB-EC"/>
</dbReference>
<name>A9V7C3_MONBE</name>
<comment type="catalytic activity">
    <reaction evidence="19">
        <text>L-histidyl-[protein] + 2-oxoglutarate + O2 = (3S)-3-hydroxy-L-histidyl-[protein] + succinate + CO2</text>
        <dbReference type="Rhea" id="RHEA:54256"/>
        <dbReference type="Rhea" id="RHEA-COMP:9745"/>
        <dbReference type="Rhea" id="RHEA-COMP:13840"/>
        <dbReference type="ChEBI" id="CHEBI:15379"/>
        <dbReference type="ChEBI" id="CHEBI:16526"/>
        <dbReference type="ChEBI" id="CHEBI:16810"/>
        <dbReference type="ChEBI" id="CHEBI:29979"/>
        <dbReference type="ChEBI" id="CHEBI:30031"/>
        <dbReference type="ChEBI" id="CHEBI:138021"/>
        <dbReference type="EC" id="1.14.11.79"/>
    </reaction>
</comment>
<dbReference type="Pfam" id="PF03131">
    <property type="entry name" value="bZIP_Maf"/>
    <property type="match status" value="1"/>
</dbReference>
<dbReference type="Pfam" id="PF00084">
    <property type="entry name" value="Sushi"/>
    <property type="match status" value="5"/>
</dbReference>
<feature type="coiled-coil region" evidence="20">
    <location>
        <begin position="3148"/>
        <end position="3182"/>
    </location>
</feature>
<dbReference type="SMART" id="SM01411">
    <property type="entry name" value="Ephrin_rec_like"/>
    <property type="match status" value="2"/>
</dbReference>
<evidence type="ECO:0000256" key="19">
    <source>
        <dbReference type="ARBA" id="ARBA00049465"/>
    </source>
</evidence>
<dbReference type="SUPFAM" id="SSF47454">
    <property type="entry name" value="A DNA-binding domain in eukaryotic transcription factors"/>
    <property type="match status" value="1"/>
</dbReference>
<dbReference type="Gene3D" id="2.60.120.650">
    <property type="entry name" value="Cupin"/>
    <property type="match status" value="1"/>
</dbReference>
<comment type="function">
    <text evidence="17">Oxygenase that can act as both a histone lysine demethylase and a ribosomal histidine hydroxylase. Is involved in the demethylation of trimethylated 'Lys-9' on histone H3 (H3K9me3), leading to an increase in ribosomal RNA expression. Also catalyzes the hydroxylation of 60S ribosomal protein L27a on 'His-39'. May play an important role in cell growth and survival. May be involved in ribosome biogenesis, most likely during the assembly process of pre-ribosomal particles.</text>
</comment>
<evidence type="ECO:0000259" key="23">
    <source>
        <dbReference type="PROSITE" id="PS50217"/>
    </source>
</evidence>
<feature type="domain" description="Sushi" evidence="24">
    <location>
        <begin position="539"/>
        <end position="597"/>
    </location>
</feature>
<feature type="domain" description="Sushi" evidence="24">
    <location>
        <begin position="656"/>
        <end position="719"/>
    </location>
</feature>
<dbReference type="PANTHER" id="PTHR13096">
    <property type="entry name" value="MINA53 MYC INDUCED NUCLEAR ANTIGEN"/>
    <property type="match status" value="1"/>
</dbReference>
<evidence type="ECO:0000256" key="10">
    <source>
        <dbReference type="ARBA" id="ARBA00023157"/>
    </source>
</evidence>
<dbReference type="Gene3D" id="2.60.40.10">
    <property type="entry name" value="Immunoglobulins"/>
    <property type="match status" value="1"/>
</dbReference>
<dbReference type="InterPro" id="IPR000436">
    <property type="entry name" value="Sushi_SCR_CCP_dom"/>
</dbReference>
<keyword evidence="3" id="KW-0690">Ribosome biogenesis</keyword>
<evidence type="ECO:0000256" key="18">
    <source>
        <dbReference type="ARBA" id="ARBA00047687"/>
    </source>
</evidence>
<feature type="signal peptide" evidence="22">
    <location>
        <begin position="1"/>
        <end position="17"/>
    </location>
</feature>
<dbReference type="GO" id="GO:0046872">
    <property type="term" value="F:metal ion binding"/>
    <property type="evidence" value="ECO:0007669"/>
    <property type="project" value="UniProtKB-KW"/>
</dbReference>
<evidence type="ECO:0000313" key="26">
    <source>
        <dbReference type="EMBL" id="EDQ86560.1"/>
    </source>
</evidence>
<dbReference type="PROSITE" id="PS50217">
    <property type="entry name" value="BZIP"/>
    <property type="match status" value="1"/>
</dbReference>
<dbReference type="eggNOG" id="KOG4297">
    <property type="taxonomic scope" value="Eukaryota"/>
</dbReference>
<dbReference type="GO" id="GO:0003700">
    <property type="term" value="F:DNA-binding transcription factor activity"/>
    <property type="evidence" value="ECO:0007669"/>
    <property type="project" value="InterPro"/>
</dbReference>
<gene>
    <name evidence="26" type="ORF">MONBRDRAFT_38380</name>
</gene>
<evidence type="ECO:0000256" key="11">
    <source>
        <dbReference type="ARBA" id="ARBA00023163"/>
    </source>
</evidence>
<evidence type="ECO:0000313" key="27">
    <source>
        <dbReference type="Proteomes" id="UP000001357"/>
    </source>
</evidence>
<dbReference type="GO" id="GO:0005730">
    <property type="term" value="C:nucleolus"/>
    <property type="evidence" value="ECO:0000318"/>
    <property type="project" value="GO_Central"/>
</dbReference>
<dbReference type="InterPro" id="IPR011936">
    <property type="entry name" value="Myxo_disulph_rpt"/>
</dbReference>
<evidence type="ECO:0000256" key="4">
    <source>
        <dbReference type="ARBA" id="ARBA00022723"/>
    </source>
</evidence>
<dbReference type="InterPro" id="IPR004826">
    <property type="entry name" value="bZIP_Maf"/>
</dbReference>
<dbReference type="GO" id="GO:0032453">
    <property type="term" value="F:histone H3K4 demethylase activity"/>
    <property type="evidence" value="ECO:0000318"/>
    <property type="project" value="GO_Central"/>
</dbReference>
<keyword evidence="20" id="KW-0175">Coiled coil</keyword>
<evidence type="ECO:0000256" key="2">
    <source>
        <dbReference type="ARBA" id="ARBA00004604"/>
    </source>
</evidence>
<keyword evidence="11" id="KW-0804">Transcription</keyword>
<comment type="similarity">
    <text evidence="12">Belongs to the ROX family. MINA53 subfamily.</text>
</comment>
<dbReference type="InterPro" id="IPR003347">
    <property type="entry name" value="JmjC_dom"/>
</dbReference>
<dbReference type="SUPFAM" id="SSF57535">
    <property type="entry name" value="Complement control module/SCR domain"/>
    <property type="match status" value="6"/>
</dbReference>
<feature type="chain" id="PRO_5002745351" description="Ribosomal oxygenase 2" evidence="22">
    <location>
        <begin position="18"/>
        <end position="3197"/>
    </location>
</feature>
<evidence type="ECO:0000256" key="3">
    <source>
        <dbReference type="ARBA" id="ARBA00022517"/>
    </source>
</evidence>
<dbReference type="EMBL" id="CH991565">
    <property type="protein sequence ID" value="EDQ86560.1"/>
    <property type="molecule type" value="Genomic_DNA"/>
</dbReference>
<sequence length="3197" mass="341555">MLLLAAFVTLLAPTAQGLPVTDDAMATLLGSNSTHFVREIYGQRHAIFPAPLAPAANWLARDPLLDSFKAGADLNRTLATLVNLYGRSQDAIAFRDRHAADVPLDTLLERVSLEYLYDYLVQHSYSVVIREEYFPGYTQTSLEELIQTAFGTSTVTSHVYLSGSEAHALNPHTDPYDVLVLHLHGQKHWTVCHPLDSSTEWADASQAQLAQLFEMQRKSVDGCTNFDIAETDKMRCEHFTLSPGDVLYLPKSTIHFATTSPNTTTAHITLSLERQGQSWIDLVRRACAVLDNQACTVIESTLASLETSPSGLRWLELATFPTDEPCQMAQKRLLGFEKDSLRTLVAQDPQLDFTYVTSKDVLATLQRLASCTASLGWDSREREVTFEGLLTNPVTHYDVRSLPCLCSSRRLFICILTINPSVDCRTSPPLGSLDGTRQFSWRLLQWLCLLRVHNSGKTRCNSCNCRAGHYFQGGNSLNIATSGCRVSSAVLTYSNSERRYPVIATFACVAGFEQTGGDASRSCTPALTWAGAEIICTRVSCGDLPALSNGFVDTSGGVDFESVATFSCDEGYTRSGPASRTCQASGEWSGSAPMCVALPCPSLPVFAHGSATSSSSNPIVGATLTYACDAGYTLSGNTEATCIWSGSAMMWNNEAPTCTAIPCDPLVAPANGELDVSNNGNFPATANYNCQAGYTLTADGTRTCQTDGTWSGSVPACTGVPCETLTAPPYGAVSSTHNWFPSTVTFACFDGYELAGVSSLECRSDGSWSDSAPTCKPCAVNMFRNTSTSGPQCESCPAFSSTDGLTARVTCACNAGFGGVAGSCQACPVNTSKSTVDNAPCTACAPGYMTSGTNAETCDGVPCAMVPSIAYGSFISTNNNRYPSTGTFSCETGFALANDDNGVRTCQIDGSWSAEAASCSPVCGDGIRVFGEECDDGANNGNDGCADNCTITPGYYCHTEGEPCSVCSINTPPSDLTVDCADYAVDLAVWRANNLGAVADTHTNCGAPTFTTTALNVTGPDPGCSAHLFRVDVTFAKGGSDFSLANLRTSDTVPPVFTAVPDGGLTYQCHELPSASSGISATDTCAAFVNITSRDETIAGACANNYTLQRTWTAVDGCQNAVSVTRNYTAIDTTAPTFEVPPQNLYLECDGTPQDAAIQAWLDNNGGATIRDACTGPVTVTHNFAEVAHGLVAGCAGVVGNATVTFQAVDDCGNMDQANATIVRRDTTPPVFVEFPDNVTVSCSAAEPTNFTVAVTDICTGNATVVLAQTWTEPSATCGHAYTVFRTWTASDVCGNKLNLTHTVNVVDETAPTLPSGVPTTVLECNADSTRDDVTALLEAHVNISAADACGGNAITWSFDALNLSSTLTGNYSAQLYAHDDCANVLPVAAPISIVDTQPPVLSNLSVAMAYECDAVPQTEDVVVRDACDTNVQVVFGDNITQGQCPQSYTLARTIWATDNAGWQDNFTQFLTVVDTTAPQWVAPPADVVFECDGAGNTANVTWWLESFGNGTAQDACSSNVTWQSNGANATWSQGCGQTLATSVQFSVQDECGNVRTHTASFAALDTQPPVLYWANTTVAPVSTAAPASITGASTSNTSSSASTTTGPAATSAPAGDEPVYLVGPPPNMTLECIGRAGLEPTRPDPYMVMARDVCSGSEYDVAYEETRHDGHCMGLVRYVRAWTAVDSCSNAGTMYQTVAIQDTTPPQVQSPPQDLQLECDRESSAGQLQQWLDAAGYGIAEDTCSDVTWSHNLTDPMTTFHACEGMNSMVVRFTVTDDCGNAAHAFATVNVVDTQAPIITAMPPAHTIECDLASQDAQIEAWLLQSGNALAVDGCSDTLSRNYTSSQQTMCANTKVVTANFSFTDTCGWQASALGTLSVQDTVPPTIILRGSNATTSEAGFAWLDPGVEAAFDTCQGAINISIVQRQHNVNISTLGEQAIEYAVADDCQNTGSIVRLVTVQDTLSPVVRVQHIITRRIRRGAKFYPSADVTAEDWLEGSITNFSFVPPVEELSASASGMYVLSYAASDSSGNMAVAPGERVIVVDAETEANVSESSRVTLTFDTRLATLAVPARAVAVSLYVILQANGDEASSARQLLTQAYERRLAVYREPLCWAHQASFVLCRLDMVEAAQRHLEALLTLEGLVAIAPFGVDVLAYEIAVAGSTLAVQQDYFMRIGAIDAALIACESTSCRYHVERSQVVQAAAQEAAFPRAVLQLRALSSWKDADNVEQDLLALGLFPLFVHATDAASTFEAMVLGVPEQDALISLLQERNLELSENADVASNVVFASGLRFTLNTSEAPTVMELLHGCGLAGYSIVNSTHNNATGTLDVVVRVPGVLHSAMLATLQAQAGVLFVSDPWAVRQAPIQEDEFPFAWQWDLDLDRLPTTSTTRSTSATVTSESDSASSSASPLRRRDVDSNSSADVDGVPMTAEEYISAILDDLNATSKTEFACEGFSAALWSCTLRTAAHWYPDTVTTLLSTYPGVASIMVANDTSMVGSLQDAVEDWIYETLGQDGAPSLSVQVQAELTETVVNGQRNAVYTVTAGFVSNPNATYSQLYTTQGAFLEGDSSFTALRASILALNIETIVDVVLSDDSPDAVLFSTRPLMEDAEVMQILLTNTALFDLGNPECSCSCFGLAWDLIDGGIDEDQGTTYDDADAGGDGDYQDVHQEAWEQANDEDLQADGMYSDMFNEPDMAEDDEIEDESGYLDVGADAQDLEGVEQPGFGFDAFDPNEGFDQNGFDDSYFEANDLDQSGNADEYLEADGFEQEDAAFDDECDGVHSSSSEFPLVGWHHGAGNFLLHHHRAPSPQAAGSIFHASDIAAPHLQRWAGRQGAALNLTRLLRTSSAEPPRHSLSPLPDIVFNWRESSSTIEADLAALVSVCSRCGGQHSTDLCLCELIQTLQQQDADLNPAEFSQDTQAQLWNACSFCDPPAFATPGLFEPLKPYQTVTMHQNTTPSLSVSSEAHTTVGMLSTDSLNRHRNFNMSSPPPPCQQPAAAVATPMREARPLTTPHEMTVHDGTSKALALCPSAQEDLSQMSLDMSCAFGSLDDIFNDSEPSAGSVCSPEPPLESFEPAQSLMTYSDEEIASLSLQDFRRLLEHETSEQQAELRKRRRRTQNRSAAKTSALRRKTNSLSTHAKLAKFEEENRSLQQQLSLARQEKEDLLLANRILRAEIASRRNDTTGTGWIA</sequence>
<evidence type="ECO:0000256" key="12">
    <source>
        <dbReference type="ARBA" id="ARBA00034314"/>
    </source>
</evidence>
<evidence type="ECO:0000256" key="21">
    <source>
        <dbReference type="SAM" id="MobiDB-lite"/>
    </source>
</evidence>
<feature type="compositionally biased region" description="Low complexity" evidence="21">
    <location>
        <begin position="2392"/>
        <end position="2413"/>
    </location>
</feature>
<dbReference type="KEGG" id="mbr:MONBRDRAFT_38380"/>
<protein>
    <recommendedName>
        <fullName evidence="13">Ribosomal oxygenase 2</fullName>
    </recommendedName>
    <alternativeName>
        <fullName evidence="14">Bifunctional lysine-specific demethylase and histidyl-hydroxylase MINA</fullName>
    </alternativeName>
    <alternativeName>
        <fullName evidence="15">Histone lysine demethylase MINA</fullName>
    </alternativeName>
    <alternativeName>
        <fullName evidence="16">MYC-induced nuclear antigen</fullName>
    </alternativeName>
</protein>
<dbReference type="Gene3D" id="2.10.70.10">
    <property type="entry name" value="Complement Module, domain 1"/>
    <property type="match status" value="5"/>
</dbReference>
<dbReference type="SMART" id="SM00338">
    <property type="entry name" value="BRLZ"/>
    <property type="match status" value="1"/>
</dbReference>
<dbReference type="SUPFAM" id="SSF51197">
    <property type="entry name" value="Clavaminate synthase-like"/>
    <property type="match status" value="1"/>
</dbReference>
<dbReference type="SMART" id="SM00032">
    <property type="entry name" value="CCP"/>
    <property type="match status" value="6"/>
</dbReference>
<reference evidence="26 27" key="1">
    <citation type="journal article" date="2008" name="Nature">
        <title>The genome of the choanoflagellate Monosiga brevicollis and the origin of metazoans.</title>
        <authorList>
            <consortium name="JGI Sequencing"/>
            <person name="King N."/>
            <person name="Westbrook M.J."/>
            <person name="Young S.L."/>
            <person name="Kuo A."/>
            <person name="Abedin M."/>
            <person name="Chapman J."/>
            <person name="Fairclough S."/>
            <person name="Hellsten U."/>
            <person name="Isogai Y."/>
            <person name="Letunic I."/>
            <person name="Marr M."/>
            <person name="Pincus D."/>
            <person name="Putnam N."/>
            <person name="Rokas A."/>
            <person name="Wright K.J."/>
            <person name="Zuzow R."/>
            <person name="Dirks W."/>
            <person name="Good M."/>
            <person name="Goodstein D."/>
            <person name="Lemons D."/>
            <person name="Li W."/>
            <person name="Lyons J.B."/>
            <person name="Morris A."/>
            <person name="Nichols S."/>
            <person name="Richter D.J."/>
            <person name="Salamov A."/>
            <person name="Bork P."/>
            <person name="Lim W.A."/>
            <person name="Manning G."/>
            <person name="Miller W.T."/>
            <person name="McGinnis W."/>
            <person name="Shapiro H."/>
            <person name="Tjian R."/>
            <person name="Grigoriev I.V."/>
            <person name="Rokhsar D."/>
        </authorList>
    </citation>
    <scope>NUCLEOTIDE SEQUENCE [LARGE SCALE GENOMIC DNA]</scope>
    <source>
        <strain evidence="27">MX1 / ATCC 50154</strain>
    </source>
</reference>
<evidence type="ECO:0000256" key="20">
    <source>
        <dbReference type="SAM" id="Coils"/>
    </source>
</evidence>
<keyword evidence="5 22" id="KW-0732">Signal</keyword>
<evidence type="ECO:0000256" key="16">
    <source>
        <dbReference type="ARBA" id="ARBA00034372"/>
    </source>
</evidence>
<comment type="subcellular location">
    <subcellularLocation>
        <location evidence="2">Nucleus</location>
        <location evidence="2">Nucleolus</location>
    </subcellularLocation>
</comment>
<evidence type="ECO:0000256" key="17">
    <source>
        <dbReference type="ARBA" id="ARBA00046256"/>
    </source>
</evidence>
<dbReference type="Gene3D" id="1.20.5.170">
    <property type="match status" value="1"/>
</dbReference>
<evidence type="ECO:0000256" key="8">
    <source>
        <dbReference type="ARBA" id="ARBA00023015"/>
    </source>
</evidence>
<dbReference type="RefSeq" id="XP_001748673.1">
    <property type="nucleotide sequence ID" value="XM_001748621.1"/>
</dbReference>
<feature type="region of interest" description="Disordered" evidence="21">
    <location>
        <begin position="3110"/>
        <end position="3143"/>
    </location>
</feature>
<keyword evidence="7" id="KW-0408">Iron</keyword>
<proteinExistence type="inferred from homology"/>
<evidence type="ECO:0000256" key="7">
    <source>
        <dbReference type="ARBA" id="ARBA00023004"/>
    </source>
</evidence>
<evidence type="ECO:0000256" key="13">
    <source>
        <dbReference type="ARBA" id="ARBA00034334"/>
    </source>
</evidence>
<feature type="domain" description="Sushi" evidence="24">
    <location>
        <begin position="856"/>
        <end position="921"/>
    </location>
</feature>
<evidence type="ECO:0000259" key="24">
    <source>
        <dbReference type="PROSITE" id="PS50923"/>
    </source>
</evidence>
<dbReference type="InterPro" id="IPR039994">
    <property type="entry name" value="NO66-like"/>
</dbReference>
<evidence type="ECO:0000256" key="1">
    <source>
        <dbReference type="ARBA" id="ARBA00001954"/>
    </source>
</evidence>
<keyword evidence="4" id="KW-0479">Metal-binding</keyword>
<dbReference type="InterPro" id="IPR013783">
    <property type="entry name" value="Ig-like_fold"/>
</dbReference>
<evidence type="ECO:0000256" key="5">
    <source>
        <dbReference type="ARBA" id="ARBA00022729"/>
    </source>
</evidence>
<dbReference type="PANTHER" id="PTHR13096:SF7">
    <property type="entry name" value="RIBOSOMAL OXYGENASE 2"/>
    <property type="match status" value="1"/>
</dbReference>
<evidence type="ECO:0000256" key="15">
    <source>
        <dbReference type="ARBA" id="ARBA00034360"/>
    </source>
</evidence>
<dbReference type="GeneID" id="5893929"/>
<dbReference type="InterPro" id="IPR008917">
    <property type="entry name" value="TF_DNA-bd_sf"/>
</dbReference>
<evidence type="ECO:0000256" key="14">
    <source>
        <dbReference type="ARBA" id="ARBA00034359"/>
    </source>
</evidence>
<dbReference type="eggNOG" id="KOG3706">
    <property type="taxonomic scope" value="Eukaryota"/>
</dbReference>
<feature type="domain" description="BZIP" evidence="23">
    <location>
        <begin position="3116"/>
        <end position="3172"/>
    </location>
</feature>
<feature type="compositionally biased region" description="Low complexity" evidence="21">
    <location>
        <begin position="1589"/>
        <end position="1616"/>
    </location>
</feature>
<comment type="cofactor">
    <cofactor evidence="1">
        <name>Fe(2+)</name>
        <dbReference type="ChEBI" id="CHEBI:29033"/>
    </cofactor>
</comment>
<dbReference type="GO" id="GO:0042254">
    <property type="term" value="P:ribosome biogenesis"/>
    <property type="evidence" value="ECO:0007669"/>
    <property type="project" value="UniProtKB-KW"/>
</dbReference>
<dbReference type="GO" id="GO:0051864">
    <property type="term" value="F:histone H3K36 demethylase activity"/>
    <property type="evidence" value="ECO:0000318"/>
    <property type="project" value="GO_Central"/>
</dbReference>
<evidence type="ECO:0000259" key="25">
    <source>
        <dbReference type="PROSITE" id="PS51184"/>
    </source>
</evidence>
<comment type="catalytic activity">
    <reaction evidence="18">
        <text>L-histidyl-[ribosomal protein uL15] + 2-oxoglutarate + O2 = (3S)-3-hydroxy-L-histidyl-[ribosomal protein uL15] + succinate + CO2</text>
        <dbReference type="Rhea" id="RHEA:54024"/>
        <dbReference type="Rhea" id="RHEA-COMP:13760"/>
        <dbReference type="Rhea" id="RHEA-COMP:13761"/>
        <dbReference type="ChEBI" id="CHEBI:15379"/>
        <dbReference type="ChEBI" id="CHEBI:16526"/>
        <dbReference type="ChEBI" id="CHEBI:16810"/>
        <dbReference type="ChEBI" id="CHEBI:29979"/>
        <dbReference type="ChEBI" id="CHEBI:30031"/>
        <dbReference type="ChEBI" id="CHEBI:138021"/>
    </reaction>
</comment>
<evidence type="ECO:0000256" key="6">
    <source>
        <dbReference type="ARBA" id="ARBA00022737"/>
    </source>
</evidence>
<organism evidence="26 27">
    <name type="scientific">Monosiga brevicollis</name>
    <name type="common">Choanoflagellate</name>
    <dbReference type="NCBI Taxonomy" id="81824"/>
    <lineage>
        <taxon>Eukaryota</taxon>
        <taxon>Choanoflagellata</taxon>
        <taxon>Craspedida</taxon>
        <taxon>Salpingoecidae</taxon>
        <taxon>Monosiga</taxon>
    </lineage>
</organism>
<feature type="domain" description="Sushi" evidence="24">
    <location>
        <begin position="720"/>
        <end position="777"/>
    </location>
</feature>
<dbReference type="InParanoid" id="A9V7C3"/>
<keyword evidence="27" id="KW-1185">Reference proteome</keyword>
<evidence type="ECO:0000256" key="9">
    <source>
        <dbReference type="ARBA" id="ARBA00023125"/>
    </source>
</evidence>
<feature type="region of interest" description="Disordered" evidence="21">
    <location>
        <begin position="2392"/>
        <end position="2429"/>
    </location>
</feature>
<feature type="domain" description="JmjC" evidence="25">
    <location>
        <begin position="124"/>
        <end position="291"/>
    </location>
</feature>
<dbReference type="CDD" id="cd00033">
    <property type="entry name" value="CCP"/>
    <property type="match status" value="5"/>
</dbReference>
<keyword evidence="10" id="KW-1015">Disulfide bond</keyword>
<dbReference type="InterPro" id="IPR004827">
    <property type="entry name" value="bZIP"/>
</dbReference>
<dbReference type="GO" id="GO:0003677">
    <property type="term" value="F:DNA binding"/>
    <property type="evidence" value="ECO:0007669"/>
    <property type="project" value="UniProtKB-KW"/>
</dbReference>
<dbReference type="Proteomes" id="UP000001357">
    <property type="component" value="Unassembled WGS sequence"/>
</dbReference>
<accession>A9V7C3</accession>
<keyword evidence="9" id="KW-0238">DNA-binding</keyword>
<dbReference type="NCBIfam" id="TIGR02232">
    <property type="entry name" value="myxo_disulf_rpt"/>
    <property type="match status" value="1"/>
</dbReference>